<proteinExistence type="predicted"/>
<evidence type="ECO:0000313" key="4">
    <source>
        <dbReference type="Proteomes" id="UP000319894"/>
    </source>
</evidence>
<dbReference type="SUPFAM" id="SSF55729">
    <property type="entry name" value="Acyl-CoA N-acyltransferases (Nat)"/>
    <property type="match status" value="1"/>
</dbReference>
<dbReference type="Gene3D" id="3.40.630.30">
    <property type="match status" value="1"/>
</dbReference>
<dbReference type="GO" id="GO:0016747">
    <property type="term" value="F:acyltransferase activity, transferring groups other than amino-acyl groups"/>
    <property type="evidence" value="ECO:0007669"/>
    <property type="project" value="InterPro"/>
</dbReference>
<dbReference type="Pfam" id="PF00583">
    <property type="entry name" value="Acetyltransf_1"/>
    <property type="match status" value="1"/>
</dbReference>
<feature type="domain" description="N-acetyltransferase" evidence="2">
    <location>
        <begin position="1"/>
        <end position="144"/>
    </location>
</feature>
<gene>
    <name evidence="3" type="ORF">DP107_05100</name>
</gene>
<reference evidence="3 4" key="1">
    <citation type="submission" date="2018-06" db="EMBL/GenBank/DDBJ databases">
        <title>Natronomonas sp. F16-60 a new haloarchaeon isolated from a solar saltern of Isla Cristina, Huelva, Spain.</title>
        <authorList>
            <person name="Duran-Viseras A."/>
            <person name="Sanchez-Porro C."/>
            <person name="Ventosa A."/>
        </authorList>
    </citation>
    <scope>NUCLEOTIDE SEQUENCE [LARGE SCALE GENOMIC DNA]</scope>
    <source>
        <strain evidence="3 4">F16-60</strain>
    </source>
</reference>
<dbReference type="InParanoid" id="A0A554NCY7"/>
<feature type="compositionally biased region" description="Pro residues" evidence="1">
    <location>
        <begin position="183"/>
        <end position="196"/>
    </location>
</feature>
<dbReference type="PROSITE" id="PS51186">
    <property type="entry name" value="GNAT"/>
    <property type="match status" value="1"/>
</dbReference>
<dbReference type="InterPro" id="IPR000182">
    <property type="entry name" value="GNAT_dom"/>
</dbReference>
<accession>A0A554NCY7</accession>
<keyword evidence="3" id="KW-0808">Transferase</keyword>
<evidence type="ECO:0000313" key="3">
    <source>
        <dbReference type="EMBL" id="TSD15228.1"/>
    </source>
</evidence>
<feature type="compositionally biased region" description="Basic and acidic residues" evidence="1">
    <location>
        <begin position="146"/>
        <end position="166"/>
    </location>
</feature>
<dbReference type="Proteomes" id="UP000319894">
    <property type="component" value="Unassembled WGS sequence"/>
</dbReference>
<evidence type="ECO:0000256" key="1">
    <source>
        <dbReference type="SAM" id="MobiDB-lite"/>
    </source>
</evidence>
<name>A0A554NCY7_9EURY</name>
<dbReference type="AlphaFoldDB" id="A0A554NCY7"/>
<protein>
    <submittedName>
        <fullName evidence="3">GNAT family N-acetyltransferase</fullName>
    </submittedName>
</protein>
<feature type="region of interest" description="Disordered" evidence="1">
    <location>
        <begin position="145"/>
        <end position="196"/>
    </location>
</feature>
<sequence length="196" mass="20769">MEGSTVAYALLGWPADGPTLRLDHREFAYAGKFVMSATGKAVAYRDGDPADPEAVLAAAAFDADRTDEATLKIRYLTVRQDARGGGLGARLAAFVAARAAGRGFDRVAIGVNNAFSYEALSKAGFAWTGAESGLAELVLARPAETPADRDPGRYRDGLDRFREREGLTPAERAFLDDRRGADPPAPVTPPGPDATE</sequence>
<dbReference type="InterPro" id="IPR016181">
    <property type="entry name" value="Acyl_CoA_acyltransferase"/>
</dbReference>
<evidence type="ECO:0000259" key="2">
    <source>
        <dbReference type="PROSITE" id="PS51186"/>
    </source>
</evidence>
<organism evidence="3 4">
    <name type="scientific">Haloglomus irregulare</name>
    <dbReference type="NCBI Taxonomy" id="2234134"/>
    <lineage>
        <taxon>Archaea</taxon>
        <taxon>Methanobacteriati</taxon>
        <taxon>Methanobacteriota</taxon>
        <taxon>Stenosarchaea group</taxon>
        <taxon>Halobacteria</taxon>
        <taxon>Halobacteriales</taxon>
        <taxon>Natronomonadaceae</taxon>
        <taxon>Haloglomus</taxon>
    </lineage>
</organism>
<dbReference type="RefSeq" id="WP_144261068.1">
    <property type="nucleotide sequence ID" value="NZ_QMDX01000002.1"/>
</dbReference>
<dbReference type="OrthoDB" id="213793at2157"/>
<keyword evidence="4" id="KW-1185">Reference proteome</keyword>
<dbReference type="EMBL" id="QMDX01000002">
    <property type="protein sequence ID" value="TSD15228.1"/>
    <property type="molecule type" value="Genomic_DNA"/>
</dbReference>
<comment type="caution">
    <text evidence="3">The sequence shown here is derived from an EMBL/GenBank/DDBJ whole genome shotgun (WGS) entry which is preliminary data.</text>
</comment>